<organism evidence="2 3">
    <name type="scientific">Saccharolobus caldissimus</name>
    <dbReference type="NCBI Taxonomy" id="1702097"/>
    <lineage>
        <taxon>Archaea</taxon>
        <taxon>Thermoproteota</taxon>
        <taxon>Thermoprotei</taxon>
        <taxon>Sulfolobales</taxon>
        <taxon>Sulfolobaceae</taxon>
        <taxon>Saccharolobus</taxon>
    </lineage>
</organism>
<dbReference type="EMBL" id="AP025226">
    <property type="protein sequence ID" value="BDB98435.1"/>
    <property type="molecule type" value="Genomic_DNA"/>
</dbReference>
<dbReference type="AlphaFoldDB" id="A0AAQ4CRK4"/>
<evidence type="ECO:0000259" key="1">
    <source>
        <dbReference type="Pfam" id="PF02036"/>
    </source>
</evidence>
<reference evidence="2 3" key="1">
    <citation type="journal article" date="2022" name="Microbiol. Resour. Announc.">
        <title>Complete Genome Sequence of the Hyperthermophilic and Acidophilic Archaeon Saccharolobus caldissimus Strain HS-3T.</title>
        <authorList>
            <person name="Sakai H.D."/>
            <person name="Kurosawa N."/>
        </authorList>
    </citation>
    <scope>NUCLEOTIDE SEQUENCE [LARGE SCALE GENOMIC DNA]</scope>
    <source>
        <strain evidence="2 3">JCM32116</strain>
    </source>
</reference>
<dbReference type="Pfam" id="PF02036">
    <property type="entry name" value="SCP2"/>
    <property type="match status" value="1"/>
</dbReference>
<name>A0AAQ4CRK4_9CREN</name>
<gene>
    <name evidence="2" type="ORF">SACC_14520</name>
</gene>
<keyword evidence="3" id="KW-1185">Reference proteome</keyword>
<dbReference type="RefSeq" id="WP_229572306.1">
    <property type="nucleotide sequence ID" value="NZ_AP025226.1"/>
</dbReference>
<evidence type="ECO:0000313" key="2">
    <source>
        <dbReference type="EMBL" id="BDB98435.1"/>
    </source>
</evidence>
<dbReference type="Proteomes" id="UP001319921">
    <property type="component" value="Chromosome"/>
</dbReference>
<dbReference type="Gene3D" id="3.30.1050.10">
    <property type="entry name" value="SCP2 sterol-binding domain"/>
    <property type="match status" value="1"/>
</dbReference>
<dbReference type="KEGG" id="scas:SACC_14520"/>
<accession>A0AAQ4CRK4</accession>
<dbReference type="InterPro" id="IPR003033">
    <property type="entry name" value="SCP2_sterol-bd_dom"/>
</dbReference>
<dbReference type="InterPro" id="IPR036527">
    <property type="entry name" value="SCP2_sterol-bd_dom_sf"/>
</dbReference>
<feature type="domain" description="SCP2" evidence="1">
    <location>
        <begin position="31"/>
        <end position="100"/>
    </location>
</feature>
<protein>
    <recommendedName>
        <fullName evidence="1">SCP2 domain-containing protein</fullName>
    </recommendedName>
</protein>
<dbReference type="SUPFAM" id="SSF55718">
    <property type="entry name" value="SCP-like"/>
    <property type="match status" value="1"/>
</dbReference>
<dbReference type="GeneID" id="68866178"/>
<evidence type="ECO:0000313" key="3">
    <source>
        <dbReference type="Proteomes" id="UP001319921"/>
    </source>
</evidence>
<sequence length="130" mass="14910">MKFPSLEWAEKLCNEINNIEIDEIRSWNWDILFILRNVKNNNDMKFKVKIKAGKCLGVEEDGDADYVIEGDYKIWKSILLGELDLAVALLTGKLKLIKGDRLNLLRHIRAAVNIASIIRARGLTNDLEIM</sequence>
<proteinExistence type="predicted"/>